<dbReference type="Proteomes" id="UP000461162">
    <property type="component" value="Unassembled WGS sequence"/>
</dbReference>
<evidence type="ECO:0000259" key="1">
    <source>
        <dbReference type="Pfam" id="PF08349"/>
    </source>
</evidence>
<sequence length="316" mass="35886">MRDMIRIGVSACVLGEKVRFDGSHARDAFITDTLAKHVEFIPLCPEVACGMGIPREKVRQVDCAGDIRLIGHESGEDWTDRMNAWAGRLLNELEQDGLCGFVVRNASPSCALMQGKIFSTTGGPVRRGAGFFTARLLERHPLLPIETEERLQTPLLRENFIRRVFVLKRWRDLLARGMQIGHLVDFHTRHKMLIRAHDLRGYRELGHLLGESSVFNTAEVFAAYGALLFRSLSLKATPNKNADVLMHAMGFFKRDLDSRDKQEVLDKIAEYKAGRIPLIIPVTLLNHYARKFDKPYLAQQFYLNPDPAELKLLNHV</sequence>
<proteinExistence type="predicted"/>
<dbReference type="PANTHER" id="PTHR30087:SF0">
    <property type="entry name" value="INNER MEMBRANE PROTEIN"/>
    <property type="match status" value="1"/>
</dbReference>
<gene>
    <name evidence="2" type="ORF">GKC30_04065</name>
</gene>
<evidence type="ECO:0000313" key="3">
    <source>
        <dbReference type="Proteomes" id="UP000461162"/>
    </source>
</evidence>
<feature type="domain" description="DUF1722" evidence="1">
    <location>
        <begin position="191"/>
        <end position="307"/>
    </location>
</feature>
<reference evidence="2 3" key="1">
    <citation type="submission" date="2019-11" db="EMBL/GenBank/DDBJ databases">
        <title>Pseudodesulfovibrio alkaliphilus, sp. nov., an alkaliphilic sulfate-reducing bacteria from mud volcano of Taman peninsula, Russia.</title>
        <authorList>
            <person name="Frolova A."/>
            <person name="Merkel A.Y."/>
            <person name="Slobodkin A.I."/>
        </authorList>
    </citation>
    <scope>NUCLEOTIDE SEQUENCE [LARGE SCALE GENOMIC DNA]</scope>
    <source>
        <strain evidence="2 3">F-1</strain>
    </source>
</reference>
<evidence type="ECO:0000313" key="2">
    <source>
        <dbReference type="EMBL" id="MUM76808.1"/>
    </source>
</evidence>
<keyword evidence="3" id="KW-1185">Reference proteome</keyword>
<dbReference type="AlphaFoldDB" id="A0A7K1KL52"/>
<dbReference type="InterPro" id="IPR013560">
    <property type="entry name" value="DUF1722"/>
</dbReference>
<dbReference type="PANTHER" id="PTHR30087">
    <property type="entry name" value="INNER MEMBRANE PROTEIN"/>
    <property type="match status" value="1"/>
</dbReference>
<protein>
    <submittedName>
        <fullName evidence="2">DUF1722 domain-containing protein</fullName>
    </submittedName>
</protein>
<dbReference type="RefSeq" id="WP_155932460.1">
    <property type="nucleotide sequence ID" value="NZ_WODC01000002.1"/>
</dbReference>
<name>A0A7K1KL52_9BACT</name>
<dbReference type="EMBL" id="WODC01000002">
    <property type="protein sequence ID" value="MUM76808.1"/>
    <property type="molecule type" value="Genomic_DNA"/>
</dbReference>
<dbReference type="InterPro" id="IPR017087">
    <property type="entry name" value="UCP037004"/>
</dbReference>
<dbReference type="Pfam" id="PF08349">
    <property type="entry name" value="DUF1722"/>
    <property type="match status" value="1"/>
</dbReference>
<organism evidence="2 3">
    <name type="scientific">Pseudodesulfovibrio alkaliphilus</name>
    <dbReference type="NCBI Taxonomy" id="2661613"/>
    <lineage>
        <taxon>Bacteria</taxon>
        <taxon>Pseudomonadati</taxon>
        <taxon>Thermodesulfobacteriota</taxon>
        <taxon>Desulfovibrionia</taxon>
        <taxon>Desulfovibrionales</taxon>
        <taxon>Desulfovibrionaceae</taxon>
    </lineage>
</organism>
<dbReference type="Pfam" id="PF04463">
    <property type="entry name" value="2-thiour_desulf"/>
    <property type="match status" value="1"/>
</dbReference>
<comment type="caution">
    <text evidence="2">The sequence shown here is derived from an EMBL/GenBank/DDBJ whole genome shotgun (WGS) entry which is preliminary data.</text>
</comment>
<dbReference type="InterPro" id="IPR007553">
    <property type="entry name" value="2-thiour_desulf"/>
</dbReference>
<dbReference type="PIRSF" id="PIRSF037004">
    <property type="entry name" value="UCP037004"/>
    <property type="match status" value="1"/>
</dbReference>
<accession>A0A7K1KL52</accession>